<organism evidence="1 2">
    <name type="scientific">Phytophthora megakarya</name>
    <dbReference type="NCBI Taxonomy" id="4795"/>
    <lineage>
        <taxon>Eukaryota</taxon>
        <taxon>Sar</taxon>
        <taxon>Stramenopiles</taxon>
        <taxon>Oomycota</taxon>
        <taxon>Peronosporomycetes</taxon>
        <taxon>Peronosporales</taxon>
        <taxon>Peronosporaceae</taxon>
        <taxon>Phytophthora</taxon>
    </lineage>
</organism>
<dbReference type="OrthoDB" id="143539at2759"/>
<reference evidence="2" key="1">
    <citation type="submission" date="2017-03" db="EMBL/GenBank/DDBJ databases">
        <title>Phytopthora megakarya and P. palmivora, two closely related causual agents of cacao black pod achieved similar genome size and gene model numbers by different mechanisms.</title>
        <authorList>
            <person name="Ali S."/>
            <person name="Shao J."/>
            <person name="Larry D.J."/>
            <person name="Kronmiller B."/>
            <person name="Shen D."/>
            <person name="Strem M.D."/>
            <person name="Melnick R.L."/>
            <person name="Guiltinan M.J."/>
            <person name="Tyler B.M."/>
            <person name="Meinhardt L.W."/>
            <person name="Bailey B.A."/>
        </authorList>
    </citation>
    <scope>NUCLEOTIDE SEQUENCE [LARGE SCALE GENOMIC DNA]</scope>
    <source>
        <strain evidence="2">zdho120</strain>
    </source>
</reference>
<proteinExistence type="predicted"/>
<accession>A0A225WFG1</accession>
<dbReference type="Proteomes" id="UP000198211">
    <property type="component" value="Unassembled WGS sequence"/>
</dbReference>
<name>A0A225WFG1_9STRA</name>
<protein>
    <submittedName>
        <fullName evidence="1">Uncharacterized protein</fullName>
    </submittedName>
</protein>
<gene>
    <name evidence="1" type="ORF">PHMEG_0009733</name>
</gene>
<dbReference type="AlphaFoldDB" id="A0A225WFG1"/>
<keyword evidence="2" id="KW-1185">Reference proteome</keyword>
<sequence>MNERDRWTQRASVAFCDWTEGQESFTYQNGVIKTALDDVYISAQYAFQVKRSGIWLYSLNTGDHVGTPFVSLELDRIQRTNNMLQGQNPI</sequence>
<evidence type="ECO:0000313" key="1">
    <source>
        <dbReference type="EMBL" id="OWZ16463.1"/>
    </source>
</evidence>
<evidence type="ECO:0000313" key="2">
    <source>
        <dbReference type="Proteomes" id="UP000198211"/>
    </source>
</evidence>
<dbReference type="EMBL" id="NBNE01000929">
    <property type="protein sequence ID" value="OWZ16463.1"/>
    <property type="molecule type" value="Genomic_DNA"/>
</dbReference>
<comment type="caution">
    <text evidence="1">The sequence shown here is derived from an EMBL/GenBank/DDBJ whole genome shotgun (WGS) entry which is preliminary data.</text>
</comment>